<evidence type="ECO:0000313" key="2">
    <source>
        <dbReference type="EMBL" id="CAD1837384.1"/>
    </source>
</evidence>
<dbReference type="EMBL" id="LR862132">
    <property type="protein sequence ID" value="CAD1837384.1"/>
    <property type="molecule type" value="Genomic_DNA"/>
</dbReference>
<accession>A0A6V7Q2G6</accession>
<reference evidence="2" key="1">
    <citation type="submission" date="2020-07" db="EMBL/GenBank/DDBJ databases">
        <authorList>
            <person name="Lin J."/>
        </authorList>
    </citation>
    <scope>NUCLEOTIDE SEQUENCE</scope>
</reference>
<dbReference type="AlphaFoldDB" id="A0A6V7Q2G6"/>
<gene>
    <name evidence="2" type="ORF">CB5_LOCUS20595</name>
</gene>
<organism evidence="2">
    <name type="scientific">Ananas comosus var. bracteatus</name>
    <name type="common">red pineapple</name>
    <dbReference type="NCBI Taxonomy" id="296719"/>
    <lineage>
        <taxon>Eukaryota</taxon>
        <taxon>Viridiplantae</taxon>
        <taxon>Streptophyta</taxon>
        <taxon>Embryophyta</taxon>
        <taxon>Tracheophyta</taxon>
        <taxon>Spermatophyta</taxon>
        <taxon>Magnoliopsida</taxon>
        <taxon>Liliopsida</taxon>
        <taxon>Poales</taxon>
        <taxon>Bromeliaceae</taxon>
        <taxon>Bromelioideae</taxon>
        <taxon>Ananas</taxon>
    </lineage>
</organism>
<protein>
    <submittedName>
        <fullName evidence="2">Uncharacterized protein</fullName>
    </submittedName>
</protein>
<feature type="compositionally biased region" description="Low complexity" evidence="1">
    <location>
        <begin position="83"/>
        <end position="102"/>
    </location>
</feature>
<sequence length="102" mass="10441">MSSLPLHGSNLHSLGIKAHSSLHQGVLERQEGHGGRGSSVVRCDPSSSAAMFVESDPSKDHPDPAPSNPKPLDLDKSAAAAIKGGAPPRRSSPSPTSAKTLS</sequence>
<name>A0A6V7Q2G6_ANACO</name>
<feature type="region of interest" description="Disordered" evidence="1">
    <location>
        <begin position="22"/>
        <end position="102"/>
    </location>
</feature>
<proteinExistence type="predicted"/>
<evidence type="ECO:0000256" key="1">
    <source>
        <dbReference type="SAM" id="MobiDB-lite"/>
    </source>
</evidence>